<dbReference type="Proteomes" id="UP001331761">
    <property type="component" value="Unassembled WGS sequence"/>
</dbReference>
<dbReference type="InterPro" id="IPR015255">
    <property type="entry name" value="Vitellinogen_open_b-sht"/>
</dbReference>
<dbReference type="FunFam" id="1.25.10.20:FF:000003">
    <property type="entry name" value="Vitellogenin C"/>
    <property type="match status" value="1"/>
</dbReference>
<dbReference type="InterPro" id="IPR001846">
    <property type="entry name" value="VWF_type-D"/>
</dbReference>
<dbReference type="SUPFAM" id="SSF56968">
    <property type="entry name" value="Lipovitellin-phosvitin complex, beta-sheet shell regions"/>
    <property type="match status" value="2"/>
</dbReference>
<organism evidence="10 11">
    <name type="scientific">Trichostrongylus colubriformis</name>
    <name type="common">Black scour worm</name>
    <dbReference type="NCBI Taxonomy" id="6319"/>
    <lineage>
        <taxon>Eukaryota</taxon>
        <taxon>Metazoa</taxon>
        <taxon>Ecdysozoa</taxon>
        <taxon>Nematoda</taxon>
        <taxon>Chromadorea</taxon>
        <taxon>Rhabditida</taxon>
        <taxon>Rhabditina</taxon>
        <taxon>Rhabditomorpha</taxon>
        <taxon>Strongyloidea</taxon>
        <taxon>Trichostrongylidae</taxon>
        <taxon>Trichostrongylus</taxon>
    </lineage>
</organism>
<proteinExistence type="predicted"/>
<keyword evidence="6" id="KW-0325">Glycoprotein</keyword>
<keyword evidence="5" id="KW-1015">Disulfide bond</keyword>
<dbReference type="Gene3D" id="2.30.230.10">
    <property type="entry name" value="Lipovitellin, beta-sheet shell regions, chain A"/>
    <property type="match status" value="1"/>
</dbReference>
<keyword evidence="3" id="KW-0732">Signal</keyword>
<reference evidence="10 11" key="1">
    <citation type="submission" date="2019-10" db="EMBL/GenBank/DDBJ databases">
        <title>Assembly and Annotation for the nematode Trichostrongylus colubriformis.</title>
        <authorList>
            <person name="Martin J."/>
        </authorList>
    </citation>
    <scope>NUCLEOTIDE SEQUENCE [LARGE SCALE GENOMIC DNA]</scope>
    <source>
        <strain evidence="10">G859</strain>
        <tissue evidence="10">Whole worm</tissue>
    </source>
</reference>
<dbReference type="SMART" id="SM00638">
    <property type="entry name" value="LPD_N"/>
    <property type="match status" value="1"/>
</dbReference>
<comment type="subcellular location">
    <subcellularLocation>
        <location evidence="1">Secreted</location>
    </subcellularLocation>
</comment>
<dbReference type="Pfam" id="PF09172">
    <property type="entry name" value="Vit_open_b-sht"/>
    <property type="match status" value="1"/>
</dbReference>
<dbReference type="GO" id="GO:0005319">
    <property type="term" value="F:lipid transporter activity"/>
    <property type="evidence" value="ECO:0007669"/>
    <property type="project" value="InterPro"/>
</dbReference>
<dbReference type="PROSITE" id="PS51233">
    <property type="entry name" value="VWFD"/>
    <property type="match status" value="1"/>
</dbReference>
<sequence>MISDIEFSEEDKPWSVNIKKAILNMLQINVMKRGEITRQDREEELENKNFFATVERTLEGECEVEYTINDMKKEFTQWTKSINFQKCNVRPEVQYGIRPRDFKKTHDEKLFSTVFNYKVTGDRDEFLIHEVELESQYKLMPLAKNHELITSYVYNKMTLVYAGKTETHIPSVRRDRKETLIYNFDWEIAEEMFAMTGDEKYLHRIPEWKNKVEHIEKLLTLISRHIEDKVELETTHMFARLVKLLRLCREQELIKIQRFFETRENVNHKVLSLYYDALAMAGTKVTVSELVKKITEEKIDTMKAARLLKSLSEVPVPSEKIADEILRVCESDLVERAPHLKQSCWLTYGAIFNGLCNNEKLAVYHVENMCKRELKEKVVRKLMDMFRRVGTRYEKVLMLKTLGNAGIDVSVHELEKIIYDKEEEKVIRIEAIHALRKLRLMMPRKIQTILMPIYKDRTEIPEIRMTALRRIMKTMPQQIVVDQIVRMMEVERDPQLRAFTYRTLKAILEVPEVHEKTVHHVKKALRTVDTEFYENLNNRVMRWTMKNDNHRYGVSLDLHSMVTKDSVLPKELRTTLDSIFGGKWYEYFMELGLSQQNIDEILNKMLRKLQETDMEHLVVRGKRSAIYGPADFFRKIYEKLNFVRRHPNKDDAHAMIYFRYKDMDYAFLPFDEDTIPKFIKNMFRDGKVELDEIERFLATGTQFTRTGGFHIYEYVRKIPTTFGLPLKLMSKMPTVGTVQGHIKVEMKPRETEEFEGLRVRLLVKPKVATTHVVEAVVLSPVVENGFKMLHSATFDMPFDTETEITWKHKLHVKTMLRPFEHKKHVLHLQSRPVTFIRHMRKTHAYPEPVEITVHLREHLYPIKSFERTFFKRLGMIVKLTGTMHRPISRHTDTMNPILIGYNTYDVHVEPTEDLPKEYVFHMELENFVPERLEKPEIDKLLRHNDEMFNVEVEDFEPKRTVDRKTHLTTYLRNFDIEKAYKHRLLFKLETIGQREKRNAEMELKVIHDNKYRFWRTFLFVRRPPMGTETRDWEMKVEVQTVYPEIPKTLMMLKEQINRECHIMVDAMWGNEHKNTVFMRIQGEQSREQKMWMKKVDREENRLTEMEKLKMFSFLNLYKLKANYKLTPETEYYVYKLFSILKTWNLWRSEFEKVHNKEGTLRMELEIEPLNRRMFDLRIETPKEHVVMKRLTMPFRLPNVHFHSMHTLEHTEMKHLLHHLIKTNRPQCIVKSKEVNTFDNLRLKTPLTNCYTVLAKDCGNEEPRFVVLMKKIHKDREDKKLKIVTRENVYKMEMIDEKLIVKINDREITPEEFKKYHIYRVDDMLYKIDVDDVVVMFDGIEANIKLSHLYKNMQCGICGHYDGEKWNDMRRADNEETTMVEDFHRSYIAKDDECEIDETELTMKRNLRLEEDLKRDNYNYREEKEFRDRHEREYGFKEDELEREFRDKENEREYRDVEEYNEEVDMDEEEVETRKPRLRTRVIERDNHVCFSTEPYLECPEHTTKDEVNEKEVEFICHRAHHPETRRLLRKARVEVIPRHLLDGDLWTTTIRVPKMCTVY</sequence>
<keyword evidence="4" id="KW-0758">Storage protein</keyword>
<evidence type="ECO:0000256" key="4">
    <source>
        <dbReference type="ARBA" id="ARBA00022761"/>
    </source>
</evidence>
<dbReference type="InterPro" id="IPR011030">
    <property type="entry name" value="Lipovitellin_superhlx_dom"/>
</dbReference>
<feature type="domain" description="Vitellogenin" evidence="8">
    <location>
        <begin position="1"/>
        <end position="572"/>
    </location>
</feature>
<evidence type="ECO:0000313" key="11">
    <source>
        <dbReference type="Proteomes" id="UP001331761"/>
    </source>
</evidence>
<evidence type="ECO:0000256" key="2">
    <source>
        <dbReference type="ARBA" id="ARBA00022525"/>
    </source>
</evidence>
<gene>
    <name evidence="10" type="ORF">GCK32_003873</name>
</gene>
<dbReference type="EMBL" id="WIXE01003035">
    <property type="protein sequence ID" value="KAK5984301.1"/>
    <property type="molecule type" value="Genomic_DNA"/>
</dbReference>
<dbReference type="SUPFAM" id="SSF48431">
    <property type="entry name" value="Lipovitellin-phosvitin complex, superhelical domain"/>
    <property type="match status" value="1"/>
</dbReference>
<dbReference type="Gene3D" id="1.25.10.20">
    <property type="entry name" value="Vitellinogen, superhelical"/>
    <property type="match status" value="1"/>
</dbReference>
<accession>A0AAN8ISF8</accession>
<dbReference type="Gene3D" id="2.20.80.10">
    <property type="entry name" value="Lipovitellin-phosvitin complex, chain A, domain 4"/>
    <property type="match status" value="1"/>
</dbReference>
<evidence type="ECO:0000256" key="5">
    <source>
        <dbReference type="ARBA" id="ARBA00023157"/>
    </source>
</evidence>
<comment type="caution">
    <text evidence="10">The sequence shown here is derived from an EMBL/GenBank/DDBJ whole genome shotgun (WGS) entry which is preliminary data.</text>
</comment>
<name>A0AAN8ISF8_TRICO</name>
<evidence type="ECO:0000256" key="1">
    <source>
        <dbReference type="ARBA" id="ARBA00004613"/>
    </source>
</evidence>
<evidence type="ECO:0000256" key="3">
    <source>
        <dbReference type="ARBA" id="ARBA00022729"/>
    </source>
</evidence>
<dbReference type="SMART" id="SM00216">
    <property type="entry name" value="VWD"/>
    <property type="match status" value="1"/>
</dbReference>
<keyword evidence="11" id="KW-1185">Reference proteome</keyword>
<evidence type="ECO:0000256" key="6">
    <source>
        <dbReference type="ARBA" id="ARBA00023180"/>
    </source>
</evidence>
<dbReference type="PROSITE" id="PS51211">
    <property type="entry name" value="VITELLOGENIN"/>
    <property type="match status" value="1"/>
</dbReference>
<comment type="caution">
    <text evidence="7">Lacks conserved residue(s) required for the propagation of feature annotation.</text>
</comment>
<dbReference type="Pfam" id="PF01347">
    <property type="entry name" value="Vitellogenin_N"/>
    <property type="match status" value="1"/>
</dbReference>
<dbReference type="InterPro" id="IPR015816">
    <property type="entry name" value="Vitellinogen_b-sht_N"/>
</dbReference>
<evidence type="ECO:0000256" key="7">
    <source>
        <dbReference type="PROSITE-ProRule" id="PRU00557"/>
    </source>
</evidence>
<evidence type="ECO:0000313" key="10">
    <source>
        <dbReference type="EMBL" id="KAK5984301.1"/>
    </source>
</evidence>
<dbReference type="InterPro" id="IPR001747">
    <property type="entry name" value="Vitellogenin_N"/>
</dbReference>
<evidence type="ECO:0000259" key="9">
    <source>
        <dbReference type="PROSITE" id="PS51233"/>
    </source>
</evidence>
<dbReference type="InterPro" id="IPR015819">
    <property type="entry name" value="Lipid_transp_b-sht_shell"/>
</dbReference>
<protein>
    <submittedName>
        <fullName evidence="10">Lipid transport protein and Vitellinogen and von Willebrand factor domain containing protein</fullName>
    </submittedName>
</protein>
<feature type="domain" description="VWFD" evidence="9">
    <location>
        <begin position="1225"/>
        <end position="1394"/>
    </location>
</feature>
<dbReference type="GO" id="GO:0005576">
    <property type="term" value="C:extracellular region"/>
    <property type="evidence" value="ECO:0007669"/>
    <property type="project" value="UniProtKB-SubCell"/>
</dbReference>
<keyword evidence="2" id="KW-0964">Secreted</keyword>
<dbReference type="Pfam" id="PF00094">
    <property type="entry name" value="VWD"/>
    <property type="match status" value="1"/>
</dbReference>
<dbReference type="InterPro" id="IPR050733">
    <property type="entry name" value="Vitellogenin/Apolipophorin"/>
</dbReference>
<dbReference type="SMART" id="SM01169">
    <property type="entry name" value="DUF1943"/>
    <property type="match status" value="1"/>
</dbReference>
<dbReference type="PANTHER" id="PTHR23345">
    <property type="entry name" value="VITELLOGENIN-RELATED"/>
    <property type="match status" value="1"/>
</dbReference>
<dbReference type="PANTHER" id="PTHR23345:SF15">
    <property type="entry name" value="VITELLOGENIN 1-RELATED"/>
    <property type="match status" value="1"/>
</dbReference>
<evidence type="ECO:0000259" key="8">
    <source>
        <dbReference type="PROSITE" id="PS51211"/>
    </source>
</evidence>
<dbReference type="GO" id="GO:0045735">
    <property type="term" value="F:nutrient reservoir activity"/>
    <property type="evidence" value="ECO:0007669"/>
    <property type="project" value="UniProtKB-KW"/>
</dbReference>